<dbReference type="Proteomes" id="UP000320948">
    <property type="component" value="Unassembled WGS sequence"/>
</dbReference>
<organism evidence="1 2">
    <name type="scientific">Blastochloris viridis</name>
    <name type="common">Rhodopseudomonas viridis</name>
    <dbReference type="NCBI Taxonomy" id="1079"/>
    <lineage>
        <taxon>Bacteria</taxon>
        <taxon>Pseudomonadati</taxon>
        <taxon>Pseudomonadota</taxon>
        <taxon>Alphaproteobacteria</taxon>
        <taxon>Hyphomicrobiales</taxon>
        <taxon>Blastochloridaceae</taxon>
        <taxon>Blastochloris</taxon>
    </lineage>
</organism>
<dbReference type="EMBL" id="VAFM01000001">
    <property type="protein sequence ID" value="TKW62048.1"/>
    <property type="molecule type" value="Genomic_DNA"/>
</dbReference>
<protein>
    <submittedName>
        <fullName evidence="1">Uncharacterized protein</fullName>
    </submittedName>
</protein>
<evidence type="ECO:0000313" key="1">
    <source>
        <dbReference type="EMBL" id="TKW62048.1"/>
    </source>
</evidence>
<proteinExistence type="predicted"/>
<accession>A0A6N4RFS5</accession>
<dbReference type="AlphaFoldDB" id="A0A6N4RFS5"/>
<name>A0A6N4RFS5_BLAVI</name>
<sequence>MPAPLDIMTAYARAKKDARKASAMAEMGIDHTIQFWATATDSAKNIVNGFLRPTDTSAQTA</sequence>
<comment type="caution">
    <text evidence="1">The sequence shown here is derived from an EMBL/GenBank/DDBJ whole genome shotgun (WGS) entry which is preliminary data.</text>
</comment>
<reference evidence="1 2" key="1">
    <citation type="journal article" date="2017" name="Nat. Commun.">
        <title>In situ click chemistry generation of cyclooxygenase-2 inhibitors.</title>
        <authorList>
            <person name="Bhardwaj A."/>
            <person name="Kaur J."/>
            <person name="Wuest M."/>
            <person name="Wuest F."/>
        </authorList>
    </citation>
    <scope>NUCLEOTIDE SEQUENCE [LARGE SCALE GENOMIC DNA]</scope>
    <source>
        <strain evidence="1">S2_018_000_R2_106</strain>
    </source>
</reference>
<evidence type="ECO:0000313" key="2">
    <source>
        <dbReference type="Proteomes" id="UP000320948"/>
    </source>
</evidence>
<gene>
    <name evidence="1" type="ORF">DI628_05365</name>
</gene>